<keyword evidence="3" id="KW-1185">Reference proteome</keyword>
<dbReference type="AlphaFoldDB" id="A0A9P9WJU4"/>
<organism evidence="2 3">
    <name type="scientific">Neoarthrinium moseri</name>
    <dbReference type="NCBI Taxonomy" id="1658444"/>
    <lineage>
        <taxon>Eukaryota</taxon>
        <taxon>Fungi</taxon>
        <taxon>Dikarya</taxon>
        <taxon>Ascomycota</taxon>
        <taxon>Pezizomycotina</taxon>
        <taxon>Sordariomycetes</taxon>
        <taxon>Xylariomycetidae</taxon>
        <taxon>Amphisphaeriales</taxon>
        <taxon>Apiosporaceae</taxon>
        <taxon>Neoarthrinium</taxon>
    </lineage>
</organism>
<dbReference type="Proteomes" id="UP000829685">
    <property type="component" value="Unassembled WGS sequence"/>
</dbReference>
<feature type="compositionally biased region" description="Pro residues" evidence="1">
    <location>
        <begin position="74"/>
        <end position="85"/>
    </location>
</feature>
<evidence type="ECO:0000256" key="1">
    <source>
        <dbReference type="SAM" id="MobiDB-lite"/>
    </source>
</evidence>
<feature type="compositionally biased region" description="Polar residues" evidence="1">
    <location>
        <begin position="45"/>
        <end position="54"/>
    </location>
</feature>
<name>A0A9P9WJU4_9PEZI</name>
<reference evidence="2" key="1">
    <citation type="submission" date="2021-03" db="EMBL/GenBank/DDBJ databases">
        <title>Revisited historic fungal species revealed as producer of novel bioactive compounds through whole genome sequencing and comparative genomics.</title>
        <authorList>
            <person name="Vignolle G.A."/>
            <person name="Hochenegger N."/>
            <person name="Mach R.L."/>
            <person name="Mach-Aigner A.R."/>
            <person name="Javad Rahimi M."/>
            <person name="Salim K.A."/>
            <person name="Chan C.M."/>
            <person name="Lim L.B.L."/>
            <person name="Cai F."/>
            <person name="Druzhinina I.S."/>
            <person name="U'Ren J.M."/>
            <person name="Derntl C."/>
        </authorList>
    </citation>
    <scope>NUCLEOTIDE SEQUENCE</scope>
    <source>
        <strain evidence="2">TUCIM 5799</strain>
    </source>
</reference>
<feature type="compositionally biased region" description="Polar residues" evidence="1">
    <location>
        <begin position="97"/>
        <end position="108"/>
    </location>
</feature>
<dbReference type="EMBL" id="JAFIMR010000019">
    <property type="protein sequence ID" value="KAI1867054.1"/>
    <property type="molecule type" value="Genomic_DNA"/>
</dbReference>
<comment type="caution">
    <text evidence="2">The sequence shown here is derived from an EMBL/GenBank/DDBJ whole genome shotgun (WGS) entry which is preliminary data.</text>
</comment>
<feature type="region of interest" description="Disordered" evidence="1">
    <location>
        <begin position="1"/>
        <end position="146"/>
    </location>
</feature>
<evidence type="ECO:0000313" key="3">
    <source>
        <dbReference type="Proteomes" id="UP000829685"/>
    </source>
</evidence>
<accession>A0A9P9WJU4</accession>
<gene>
    <name evidence="2" type="ORF">JX265_007630</name>
</gene>
<sequence length="165" mass="18350">MLSNPVQPRKPSLPSQDQDEPTATATPSPRQTSTPATRHRLTLNPHPSSPSTSIVYDPGRATRHPIDCGLFPRAPVPPSRYPVPVTPELWPEPGRARSTTNQSKNHLASHTDDRSRHTALPPPSREDAPALPHADRSQDSLPSGTYKQDKIGAAYTYMRYMRYMR</sequence>
<proteinExistence type="predicted"/>
<evidence type="ECO:0000313" key="2">
    <source>
        <dbReference type="EMBL" id="KAI1867054.1"/>
    </source>
</evidence>
<feature type="compositionally biased region" description="Polar residues" evidence="1">
    <location>
        <begin position="13"/>
        <end position="36"/>
    </location>
</feature>
<feature type="compositionally biased region" description="Basic and acidic residues" evidence="1">
    <location>
        <begin position="124"/>
        <end position="138"/>
    </location>
</feature>
<protein>
    <submittedName>
        <fullName evidence="2">Uncharacterized protein</fullName>
    </submittedName>
</protein>